<evidence type="ECO:0000313" key="2">
    <source>
        <dbReference type="EMBL" id="MCF5632049.1"/>
    </source>
</evidence>
<dbReference type="InterPro" id="IPR007421">
    <property type="entry name" value="Schlafen_AlbA_2_dom"/>
</dbReference>
<dbReference type="Gene3D" id="3.30.950.30">
    <property type="entry name" value="Schlafen, AAA domain"/>
    <property type="match status" value="1"/>
</dbReference>
<dbReference type="EMBL" id="WKAE01000363">
    <property type="protein sequence ID" value="MCF5632049.1"/>
    <property type="molecule type" value="Genomic_DNA"/>
</dbReference>
<accession>A0A9Q4FJV5</accession>
<gene>
    <name evidence="2" type="ORF">GIV53_22720</name>
</gene>
<reference evidence="2" key="1">
    <citation type="submission" date="2019-11" db="EMBL/GenBank/DDBJ databases">
        <title>Epiphytic Pseudomonas syringae from cherry orchards.</title>
        <authorList>
            <person name="Hulin M.T."/>
        </authorList>
    </citation>
    <scope>NUCLEOTIDE SEQUENCE</scope>
    <source>
        <strain evidence="2">PA-2-5E</strain>
    </source>
</reference>
<name>A0A9Q4FJV5_PSESX</name>
<proteinExistence type="predicted"/>
<dbReference type="Proteomes" id="UP000814010">
    <property type="component" value="Unassembled WGS sequence"/>
</dbReference>
<comment type="caution">
    <text evidence="2">The sequence shown here is derived from an EMBL/GenBank/DDBJ whole genome shotgun (WGS) entry which is preliminary data.</text>
</comment>
<dbReference type="Pfam" id="PF04326">
    <property type="entry name" value="SLFN_AlbA_2"/>
    <property type="match status" value="1"/>
</dbReference>
<evidence type="ECO:0000259" key="1">
    <source>
        <dbReference type="Pfam" id="PF04326"/>
    </source>
</evidence>
<dbReference type="AlphaFoldDB" id="A0A9Q4FJV5"/>
<evidence type="ECO:0000313" key="3">
    <source>
        <dbReference type="Proteomes" id="UP000814010"/>
    </source>
</evidence>
<sequence>MTDEDLIERLLYTGEGITLDYKRQGYITDGADPIPKSELLKDILAFCNTWRSEPAYILIGVDNKDQSIFPVERHPDDSRLQELINSKTNRPIIFSYRSVTYRNQSLGLYTIEVQERPIFAKKKFGNVEQNTVYVRRGSSTTIADPEQIAKMGAVDALRMAAGKPQLSIDIFRLDDQSTLNGGFQFEYKHLVLEDYPDYKAPAHGNVMNESVLNNRQFYRELALHEQEKAGAFGFRVRVANQGNAPARSVRVHLGFEPAGTLRLVSEIVDLPSPEFNLTVPCVLNPAHAHFEVQEDFDRTTALFNFGKIHAGEEILSCDVFLITPPADLISILVRVHADELSVPISFSIPVAVTAHAHRLGISELQSIARVE</sequence>
<protein>
    <recommendedName>
        <fullName evidence="1">Schlafen AlbA-2 domain-containing protein</fullName>
    </recommendedName>
</protein>
<organism evidence="2 3">
    <name type="scientific">Pseudomonas syringae</name>
    <dbReference type="NCBI Taxonomy" id="317"/>
    <lineage>
        <taxon>Bacteria</taxon>
        <taxon>Pseudomonadati</taxon>
        <taxon>Pseudomonadota</taxon>
        <taxon>Gammaproteobacteria</taxon>
        <taxon>Pseudomonadales</taxon>
        <taxon>Pseudomonadaceae</taxon>
        <taxon>Pseudomonas</taxon>
    </lineage>
</organism>
<dbReference type="InterPro" id="IPR038461">
    <property type="entry name" value="Schlafen_AlbA_2_dom_sf"/>
</dbReference>
<dbReference type="RefSeq" id="WP_236425595.1">
    <property type="nucleotide sequence ID" value="NZ_CAWQUS010000131.1"/>
</dbReference>
<feature type="domain" description="Schlafen AlbA-2" evidence="1">
    <location>
        <begin position="15"/>
        <end position="142"/>
    </location>
</feature>